<evidence type="ECO:0000256" key="1">
    <source>
        <dbReference type="ARBA" id="ARBA00008791"/>
    </source>
</evidence>
<dbReference type="Proteomes" id="UP000281118">
    <property type="component" value="Unassembled WGS sequence"/>
</dbReference>
<comment type="similarity">
    <text evidence="1">Belongs to the universal stress protein A family.</text>
</comment>
<dbReference type="SUPFAM" id="SSF52402">
    <property type="entry name" value="Adenine nucleotide alpha hydrolases-like"/>
    <property type="match status" value="2"/>
</dbReference>
<proteinExistence type="inferred from homology"/>
<dbReference type="CDD" id="cd00293">
    <property type="entry name" value="USP-like"/>
    <property type="match status" value="1"/>
</dbReference>
<evidence type="ECO:0000313" key="3">
    <source>
        <dbReference type="EMBL" id="RUR66342.1"/>
    </source>
</evidence>
<dbReference type="PRINTS" id="PR01438">
    <property type="entry name" value="UNVRSLSTRESS"/>
</dbReference>
<gene>
    <name evidence="3" type="ORF">EJP67_04635</name>
</gene>
<dbReference type="AlphaFoldDB" id="A0A3S1A1E7"/>
<dbReference type="Gene3D" id="3.40.50.12370">
    <property type="match status" value="1"/>
</dbReference>
<name>A0A3S1A1E7_9BURK</name>
<feature type="domain" description="UspA" evidence="2">
    <location>
        <begin position="157"/>
        <end position="278"/>
    </location>
</feature>
<dbReference type="RefSeq" id="WP_126019905.1">
    <property type="nucleotide sequence ID" value="NZ_RXFT01000001.1"/>
</dbReference>
<dbReference type="PANTHER" id="PTHR46268:SF15">
    <property type="entry name" value="UNIVERSAL STRESS PROTEIN HP_0031"/>
    <property type="match status" value="1"/>
</dbReference>
<dbReference type="OrthoDB" id="9804721at2"/>
<dbReference type="InterPro" id="IPR006016">
    <property type="entry name" value="UspA"/>
</dbReference>
<sequence>MSTLRSILVHLDGTDRAEVRLRLAHRLAALHESALTALFAVSPSVLAVLPMIGGLPPMPMAGDIDPDHRAHAAAVFERLLQDHASRSDWRELRGEPVVESFVQHALTSDLMVLGQRDPRDKAGFDVPADFVEAVVLASGKPALVVPFAGRVSPNPAKVLVAWRGARESARALETALPLLRSAQEVHLVAAMSAADPAHGTTMSRLRDYLRLHGVRQTREHKAPAEDRHAGEALLSLAQETGAGLIVMGAYGHSPARELVLGGATRTVLEWAAVPVWMAH</sequence>
<dbReference type="InterPro" id="IPR006015">
    <property type="entry name" value="Universal_stress_UspA"/>
</dbReference>
<evidence type="ECO:0000259" key="2">
    <source>
        <dbReference type="Pfam" id="PF00582"/>
    </source>
</evidence>
<dbReference type="PANTHER" id="PTHR46268">
    <property type="entry name" value="STRESS RESPONSE PROTEIN NHAX"/>
    <property type="match status" value="1"/>
</dbReference>
<reference evidence="3 4" key="1">
    <citation type="submission" date="2018-12" db="EMBL/GenBank/DDBJ databases">
        <title>The genome sequences of Variovorax guangxiensis DSM 27352.</title>
        <authorList>
            <person name="Gao J."/>
            <person name="Sun J."/>
        </authorList>
    </citation>
    <scope>NUCLEOTIDE SEQUENCE [LARGE SCALE GENOMIC DNA]</scope>
    <source>
        <strain evidence="3 4">DSM 27352</strain>
    </source>
</reference>
<dbReference type="EMBL" id="RXFT01000001">
    <property type="protein sequence ID" value="RUR66342.1"/>
    <property type="molecule type" value="Genomic_DNA"/>
</dbReference>
<organism evidence="3 4">
    <name type="scientific">Variovorax guangxiensis</name>
    <dbReference type="NCBI Taxonomy" id="1775474"/>
    <lineage>
        <taxon>Bacteria</taxon>
        <taxon>Pseudomonadati</taxon>
        <taxon>Pseudomonadota</taxon>
        <taxon>Betaproteobacteria</taxon>
        <taxon>Burkholderiales</taxon>
        <taxon>Comamonadaceae</taxon>
        <taxon>Variovorax</taxon>
    </lineage>
</organism>
<accession>A0A3S1A1E7</accession>
<dbReference type="Pfam" id="PF00582">
    <property type="entry name" value="Usp"/>
    <property type="match status" value="1"/>
</dbReference>
<comment type="caution">
    <text evidence="3">The sequence shown here is derived from an EMBL/GenBank/DDBJ whole genome shotgun (WGS) entry which is preliminary data.</text>
</comment>
<protein>
    <submittedName>
        <fullName evidence="3">Universal stress protein UspA</fullName>
    </submittedName>
</protein>
<evidence type="ECO:0000313" key="4">
    <source>
        <dbReference type="Proteomes" id="UP000281118"/>
    </source>
</evidence>